<comment type="caution">
    <text evidence="1">The sequence shown here is derived from an EMBL/GenBank/DDBJ whole genome shotgun (WGS) entry which is preliminary data.</text>
</comment>
<dbReference type="EMBL" id="CAJRAU010000002">
    <property type="protein sequence ID" value="CAG5068746.1"/>
    <property type="molecule type" value="Genomic_DNA"/>
</dbReference>
<proteinExistence type="predicted"/>
<evidence type="ECO:0000313" key="1">
    <source>
        <dbReference type="EMBL" id="CAG5068746.1"/>
    </source>
</evidence>
<name>A0ABM8UMW2_9BACT</name>
<keyword evidence="2" id="KW-1185">Reference proteome</keyword>
<dbReference type="Proteomes" id="UP000679725">
    <property type="component" value="Unassembled WGS sequence"/>
</dbReference>
<protein>
    <submittedName>
        <fullName evidence="1">Uncharacterized protein</fullName>
    </submittedName>
</protein>
<dbReference type="RefSeq" id="WP_215232881.1">
    <property type="nucleotide sequence ID" value="NZ_CAJRAU010000002.1"/>
</dbReference>
<accession>A0ABM8UMW2</accession>
<reference evidence="1 2" key="1">
    <citation type="submission" date="2021-04" db="EMBL/GenBank/DDBJ databases">
        <authorList>
            <person name="Rodrigo-Torres L."/>
            <person name="Arahal R. D."/>
            <person name="Lucena T."/>
        </authorList>
    </citation>
    <scope>NUCLEOTIDE SEQUENCE [LARGE SCALE GENOMIC DNA]</scope>
    <source>
        <strain evidence="1 2">CECT 9623</strain>
    </source>
</reference>
<sequence length="296" mass="33973">MAFYKLVFLLILIIMLQHRGIIYRASKEAAVRRELRELGESTLPKSSNVLGSWRMYGVNEVDPIATGPEGNTLENTPMSKKELFISFFPDGSFTQVRDNNAYSTGKWAFDSTSQSVFLTSERVTQEVGISFEIAENGLRVMHFEFNPKESMLLMEYGKPLSNYREDPFFAGNNEWRIKPEKPENKGQLQKRLSNYLLHNIYLLKAAKTREQNRVSWEFSEGILRIYNPGIGVVKPSQVPAPWINAFYSEQNAREAFNMFEDFMKKSKFKGSGKGNWVEQNNQILTDIRNGIKTPGP</sequence>
<gene>
    <name evidence="1" type="ORF">DYBT9623_01478</name>
</gene>
<evidence type="ECO:0000313" key="2">
    <source>
        <dbReference type="Proteomes" id="UP000679725"/>
    </source>
</evidence>
<organism evidence="1 2">
    <name type="scientific">Dyadobacter linearis</name>
    <dbReference type="NCBI Taxonomy" id="2823330"/>
    <lineage>
        <taxon>Bacteria</taxon>
        <taxon>Pseudomonadati</taxon>
        <taxon>Bacteroidota</taxon>
        <taxon>Cytophagia</taxon>
        <taxon>Cytophagales</taxon>
        <taxon>Spirosomataceae</taxon>
        <taxon>Dyadobacter</taxon>
    </lineage>
</organism>